<proteinExistence type="predicted"/>
<organism evidence="1 2">
    <name type="scientific">Clostridium botulinum D str. 1873</name>
    <dbReference type="NCBI Taxonomy" id="592027"/>
    <lineage>
        <taxon>Bacteria</taxon>
        <taxon>Bacillati</taxon>
        <taxon>Bacillota</taxon>
        <taxon>Clostridia</taxon>
        <taxon>Eubacteriales</taxon>
        <taxon>Clostridiaceae</taxon>
        <taxon>Clostridium</taxon>
    </lineage>
</organism>
<evidence type="ECO:0000313" key="1">
    <source>
        <dbReference type="EMBL" id="EES91739.1"/>
    </source>
</evidence>
<protein>
    <submittedName>
        <fullName evidence="1">Uncharacterized protein</fullName>
    </submittedName>
</protein>
<accession>A0A9P2G888</accession>
<comment type="caution">
    <text evidence="1">The sequence shown here is derived from an EMBL/GenBank/DDBJ whole genome shotgun (WGS) entry which is preliminary data.</text>
</comment>
<gene>
    <name evidence="1" type="ORF">CLG_B1297</name>
</gene>
<sequence length="179" mass="19442">MLENLLLKAGINNIVSLSKEATTDTTLTGTTAQTKTFETLSIDLDNINSSVLLTGIIDFSITDENTSTGTTLGPLKLEVSRNFNGTTIPILFQTFVMSSLEYTNGISSSQHFKFHWLDLNPASSLCPNTCNNLFKDNCAANITYIFNLSTTGLGSATQSAGVVPKDYYSLNLIEVPKQR</sequence>
<reference evidence="1 2" key="1">
    <citation type="submission" date="2009-10" db="EMBL/GenBank/DDBJ databases">
        <authorList>
            <person name="Shrivastava S."/>
            <person name="Brinkac L.B."/>
            <person name="Brown J.L."/>
            <person name="Bruce D.B."/>
            <person name="Detter C."/>
            <person name="Green L.D."/>
            <person name="Munk C.A."/>
            <person name="Rogers Y.C."/>
            <person name="Tapia R."/>
            <person name="Saunders E.S."/>
            <person name="Sims D.R."/>
            <person name="Smith L.A."/>
            <person name="Smith T.J."/>
            <person name="Sutton G."/>
            <person name="Brettin T."/>
        </authorList>
    </citation>
    <scope>NUCLEOTIDE SEQUENCE [LARGE SCALE GENOMIC DNA]</scope>
    <source>
        <strain evidence="2">D str. 1873</strain>
    </source>
</reference>
<dbReference type="EMBL" id="ACSJ01000007">
    <property type="protein sequence ID" value="EES91739.1"/>
    <property type="molecule type" value="Genomic_DNA"/>
</dbReference>
<dbReference type="Proteomes" id="UP000006160">
    <property type="component" value="Unassembled WGS sequence"/>
</dbReference>
<name>A0A9P2G888_CLOBO</name>
<evidence type="ECO:0000313" key="2">
    <source>
        <dbReference type="Proteomes" id="UP000006160"/>
    </source>
</evidence>
<dbReference type="AlphaFoldDB" id="A0A9P2G888"/>
<dbReference type="RefSeq" id="WP_003376817.1">
    <property type="nucleotide sequence ID" value="NZ_ACSJ01000007.1"/>
</dbReference>